<evidence type="ECO:0000313" key="4">
    <source>
        <dbReference type="EMBL" id="HIU50854.1"/>
    </source>
</evidence>
<organism evidence="4 5">
    <name type="scientific">Candidatus Limousia pullorum</name>
    <dbReference type="NCBI Taxonomy" id="2840860"/>
    <lineage>
        <taxon>Bacteria</taxon>
        <taxon>Bacillati</taxon>
        <taxon>Bacillota</taxon>
        <taxon>Clostridia</taxon>
        <taxon>Eubacteriales</taxon>
        <taxon>Oscillospiraceae</taxon>
        <taxon>Oscillospiraceae incertae sedis</taxon>
        <taxon>Candidatus Limousia</taxon>
    </lineage>
</organism>
<evidence type="ECO:0000313" key="5">
    <source>
        <dbReference type="Proteomes" id="UP000824118"/>
    </source>
</evidence>
<dbReference type="SMART" id="SM00331">
    <property type="entry name" value="PP2C_SIG"/>
    <property type="match status" value="1"/>
</dbReference>
<feature type="domain" description="PPM-type phosphatase" evidence="3">
    <location>
        <begin position="564"/>
        <end position="770"/>
    </location>
</feature>
<dbReference type="Gene3D" id="3.60.40.10">
    <property type="entry name" value="PPM-type phosphatase domain"/>
    <property type="match status" value="1"/>
</dbReference>
<keyword evidence="2" id="KW-0812">Transmembrane</keyword>
<evidence type="ECO:0000256" key="1">
    <source>
        <dbReference type="ARBA" id="ARBA00022801"/>
    </source>
</evidence>
<dbReference type="GO" id="GO:0016791">
    <property type="term" value="F:phosphatase activity"/>
    <property type="evidence" value="ECO:0007669"/>
    <property type="project" value="TreeGrafter"/>
</dbReference>
<feature type="transmembrane region" description="Helical" evidence="2">
    <location>
        <begin position="288"/>
        <end position="312"/>
    </location>
</feature>
<dbReference type="Pfam" id="PF19732">
    <property type="entry name" value="SpoIIE_N"/>
    <property type="match status" value="1"/>
</dbReference>
<keyword evidence="1" id="KW-0378">Hydrolase</keyword>
<protein>
    <submittedName>
        <fullName evidence="4">SpoIIE family protein phosphatase</fullName>
    </submittedName>
</protein>
<dbReference type="Proteomes" id="UP000824118">
    <property type="component" value="Unassembled WGS sequence"/>
</dbReference>
<keyword evidence="2" id="KW-0472">Membrane</keyword>
<gene>
    <name evidence="4" type="ORF">IAD22_07565</name>
</gene>
<dbReference type="AlphaFoldDB" id="A0A9D1S862"/>
<reference evidence="4" key="1">
    <citation type="submission" date="2020-10" db="EMBL/GenBank/DDBJ databases">
        <authorList>
            <person name="Gilroy R."/>
        </authorList>
    </citation>
    <scope>NUCLEOTIDE SEQUENCE</scope>
    <source>
        <strain evidence="4">ChiGjej1B1-1684</strain>
    </source>
</reference>
<evidence type="ECO:0000259" key="3">
    <source>
        <dbReference type="SMART" id="SM00331"/>
    </source>
</evidence>
<sequence length="773" mass="82863">MSKQAVLNRKTKFNAETTKVVKWLMVKAAYLVTSAVVSGGTILGGLSPFGASFCASVPYNALPPSLIGSLVGYTFSSPAESFRYMAVVMGIVGIRWVLNDLKIANTRIFPALASFIPIAATGVVLLTAGSETLEGFTACMTEAIIASAAAYFFKQTLNSVRSKKAVTAWSSTELAMLVISGCILLLSVSSISLNGFYPARVLSILIILVFARYGSVSGGCICGTAFGMVFSLAQTGDFYISGAYAFGGLMAGLFAPVGKICSALAFALSAAVISLCAGEGFPELMMIFEFICAAALFMVIPNSTGSFISSVFSNDMDSHMADALRENVVSRLSFASKALEGVSSCVTGVSERLQRIYTPSIEGVYQKAANEACQGCGLRVFCTEKEGDVTKDDFNRLTPLLKEKGEVTAQDIEKLFVKKCCKNKELAESINRNYRDYLASVAADKRITQIRSVVAGQFSGLGNILNDLSIEFDNICDYDCESASRVCAAVEGMGIVPMQCSCRIDMNSKMTVEIEMTGINPKDLSRARLLREVSRSCMRRFDSPCISVAEDRIRAVFNELPEFDVQIGTSQHICGNSTLCGDCVNYFTDGTGKMTAVLSDGMGTGGRAAVDSNMAVSIMTKLCRSGLSCESALQIVNSSVMIKSEEESLATLDVTSVNLFSGEVDIMKAGAPLTYIKRKGRVTRLDMPSLPVGILNNVKFSKERIKLSEGDWVLMVSDGALFGNDSWIEDLLAGWNEGHASKLAKEVISGAESRRNDGHDDDISAIAIKLIHS</sequence>
<feature type="transmembrane region" description="Helical" evidence="2">
    <location>
        <begin position="203"/>
        <end position="226"/>
    </location>
</feature>
<feature type="transmembrane region" description="Helical" evidence="2">
    <location>
        <begin position="28"/>
        <end position="61"/>
    </location>
</feature>
<dbReference type="PANTHER" id="PTHR43156:SF2">
    <property type="entry name" value="STAGE II SPORULATION PROTEIN E"/>
    <property type="match status" value="1"/>
</dbReference>
<accession>A0A9D1S862</accession>
<keyword evidence="2" id="KW-1133">Transmembrane helix</keyword>
<dbReference type="InterPro" id="IPR052016">
    <property type="entry name" value="Bact_Sigma-Reg"/>
</dbReference>
<comment type="caution">
    <text evidence="4">The sequence shown here is derived from an EMBL/GenBank/DDBJ whole genome shotgun (WGS) entry which is preliminary data.</text>
</comment>
<name>A0A9D1S862_9FIRM</name>
<dbReference type="Pfam" id="PF07228">
    <property type="entry name" value="SpoIIE"/>
    <property type="match status" value="1"/>
</dbReference>
<feature type="transmembrane region" description="Helical" evidence="2">
    <location>
        <begin position="110"/>
        <end position="129"/>
    </location>
</feature>
<dbReference type="EMBL" id="DVNG01000113">
    <property type="protein sequence ID" value="HIU50854.1"/>
    <property type="molecule type" value="Genomic_DNA"/>
</dbReference>
<feature type="transmembrane region" description="Helical" evidence="2">
    <location>
        <begin position="174"/>
        <end position="197"/>
    </location>
</feature>
<dbReference type="InterPro" id="IPR036457">
    <property type="entry name" value="PPM-type-like_dom_sf"/>
</dbReference>
<dbReference type="InterPro" id="IPR001932">
    <property type="entry name" value="PPM-type_phosphatase-like_dom"/>
</dbReference>
<proteinExistence type="predicted"/>
<dbReference type="PANTHER" id="PTHR43156">
    <property type="entry name" value="STAGE II SPORULATION PROTEIN E-RELATED"/>
    <property type="match status" value="1"/>
</dbReference>
<reference evidence="4" key="2">
    <citation type="journal article" date="2021" name="PeerJ">
        <title>Extensive microbial diversity within the chicken gut microbiome revealed by metagenomics and culture.</title>
        <authorList>
            <person name="Gilroy R."/>
            <person name="Ravi A."/>
            <person name="Getino M."/>
            <person name="Pursley I."/>
            <person name="Horton D.L."/>
            <person name="Alikhan N.F."/>
            <person name="Baker D."/>
            <person name="Gharbi K."/>
            <person name="Hall N."/>
            <person name="Watson M."/>
            <person name="Adriaenssens E.M."/>
            <person name="Foster-Nyarko E."/>
            <person name="Jarju S."/>
            <person name="Secka A."/>
            <person name="Antonio M."/>
            <person name="Oren A."/>
            <person name="Chaudhuri R.R."/>
            <person name="La Ragione R."/>
            <person name="Hildebrand F."/>
            <person name="Pallen M.J."/>
        </authorList>
    </citation>
    <scope>NUCLEOTIDE SEQUENCE</scope>
    <source>
        <strain evidence="4">ChiGjej1B1-1684</strain>
    </source>
</reference>
<dbReference type="SUPFAM" id="SSF81606">
    <property type="entry name" value="PP2C-like"/>
    <property type="match status" value="1"/>
</dbReference>
<dbReference type="InterPro" id="IPR045768">
    <property type="entry name" value="SpoIIE_N"/>
</dbReference>
<feature type="transmembrane region" description="Helical" evidence="2">
    <location>
        <begin position="81"/>
        <end position="98"/>
    </location>
</feature>
<evidence type="ECO:0000256" key="2">
    <source>
        <dbReference type="SAM" id="Phobius"/>
    </source>
</evidence>